<keyword evidence="1" id="KW-0010">Activator</keyword>
<dbReference type="Proteomes" id="UP001302222">
    <property type="component" value="Unassembled WGS sequence"/>
</dbReference>
<sequence length="89" mass="10472">MKTHQSFLDEKGTNHVLLSFIKNRKILWAGNCKLKIYGKLNCKSGKRMKTKNRVFFQNKQEAIDLGFRPCGHCMRLAYLDWKMSNTFNT</sequence>
<gene>
    <name evidence="3" type="ORF">VB798_10870</name>
</gene>
<evidence type="ECO:0000313" key="3">
    <source>
        <dbReference type="EMBL" id="MEA5427079.1"/>
    </source>
</evidence>
<dbReference type="InterPro" id="IPR004026">
    <property type="entry name" value="Ada_DNA_repair_Zn-bd"/>
</dbReference>
<accession>A0ABU5SIL7</accession>
<reference evidence="3 4" key="1">
    <citation type="submission" date="2023-12" db="EMBL/GenBank/DDBJ databases">
        <title>Novel species of the genus Arcicella isolated from rivers.</title>
        <authorList>
            <person name="Lu H."/>
        </authorList>
    </citation>
    <scope>NUCLEOTIDE SEQUENCE [LARGE SCALE GENOMIC DNA]</scope>
    <source>
        <strain evidence="3 4">DC25W</strain>
    </source>
</reference>
<proteinExistence type="predicted"/>
<dbReference type="Pfam" id="PF02805">
    <property type="entry name" value="Ada_Zn_binding"/>
    <property type="match status" value="1"/>
</dbReference>
<evidence type="ECO:0000256" key="1">
    <source>
        <dbReference type="ARBA" id="ARBA00023159"/>
    </source>
</evidence>
<protein>
    <submittedName>
        <fullName evidence="3">Ada metal-binding domain-containing protein</fullName>
    </submittedName>
</protein>
<dbReference type="SUPFAM" id="SSF57884">
    <property type="entry name" value="Ada DNA repair protein, N-terminal domain (N-Ada 10)"/>
    <property type="match status" value="1"/>
</dbReference>
<evidence type="ECO:0000259" key="2">
    <source>
        <dbReference type="Pfam" id="PF02805"/>
    </source>
</evidence>
<feature type="domain" description="Ada DNA repair metal-binding" evidence="2">
    <location>
        <begin position="28"/>
        <end position="73"/>
    </location>
</feature>
<dbReference type="RefSeq" id="WP_323258499.1">
    <property type="nucleotide sequence ID" value="NZ_JAYGIM010000007.1"/>
</dbReference>
<comment type="caution">
    <text evidence="3">The sequence shown here is derived from an EMBL/GenBank/DDBJ whole genome shotgun (WGS) entry which is preliminary data.</text>
</comment>
<dbReference type="InterPro" id="IPR035451">
    <property type="entry name" value="Ada-like_dom_sf"/>
</dbReference>
<dbReference type="EMBL" id="JAYGIM010000007">
    <property type="protein sequence ID" value="MEA5427079.1"/>
    <property type="molecule type" value="Genomic_DNA"/>
</dbReference>
<name>A0ABU5SIL7_9BACT</name>
<keyword evidence="4" id="KW-1185">Reference proteome</keyword>
<organism evidence="3 4">
    <name type="scientific">Arcicella lustrica</name>
    <dbReference type="NCBI Taxonomy" id="2984196"/>
    <lineage>
        <taxon>Bacteria</taxon>
        <taxon>Pseudomonadati</taxon>
        <taxon>Bacteroidota</taxon>
        <taxon>Cytophagia</taxon>
        <taxon>Cytophagales</taxon>
        <taxon>Flectobacillaceae</taxon>
        <taxon>Arcicella</taxon>
    </lineage>
</organism>
<evidence type="ECO:0000313" key="4">
    <source>
        <dbReference type="Proteomes" id="UP001302222"/>
    </source>
</evidence>
<dbReference type="Gene3D" id="3.40.10.10">
    <property type="entry name" value="DNA Methylphosphotriester Repair Domain"/>
    <property type="match status" value="1"/>
</dbReference>